<evidence type="ECO:0000313" key="2">
    <source>
        <dbReference type="Proteomes" id="UP001434883"/>
    </source>
</evidence>
<keyword evidence="2" id="KW-1185">Reference proteome</keyword>
<accession>A0ABV0QAT2</accession>
<dbReference type="EMBL" id="JAHRIN010004203">
    <property type="protein sequence ID" value="MEQ2192917.1"/>
    <property type="molecule type" value="Genomic_DNA"/>
</dbReference>
<evidence type="ECO:0000313" key="1">
    <source>
        <dbReference type="EMBL" id="MEQ2192917.1"/>
    </source>
</evidence>
<proteinExistence type="predicted"/>
<name>A0ABV0QAT2_9TELE</name>
<gene>
    <name evidence="1" type="ORF">XENOCAPTIV_019740</name>
</gene>
<comment type="caution">
    <text evidence="1">The sequence shown here is derived from an EMBL/GenBank/DDBJ whole genome shotgun (WGS) entry which is preliminary data.</text>
</comment>
<sequence length="115" mass="13355">MCSDIKAETYRVNDLMKRLADVKAERRRRREAHIQAICTEHLTATSRRAFFVLFFHFCFNKMLKEMANIPLSVLNSAAEICSILVFKADSRFHEALSEMYLEVHLQLSPPVTTPH</sequence>
<reference evidence="1 2" key="1">
    <citation type="submission" date="2021-06" db="EMBL/GenBank/DDBJ databases">
        <authorList>
            <person name="Palmer J.M."/>
        </authorList>
    </citation>
    <scope>NUCLEOTIDE SEQUENCE [LARGE SCALE GENOMIC DNA]</scope>
    <source>
        <strain evidence="1 2">XC_2019</strain>
        <tissue evidence="1">Muscle</tissue>
    </source>
</reference>
<dbReference type="Proteomes" id="UP001434883">
    <property type="component" value="Unassembled WGS sequence"/>
</dbReference>
<organism evidence="1 2">
    <name type="scientific">Xenoophorus captivus</name>
    <dbReference type="NCBI Taxonomy" id="1517983"/>
    <lineage>
        <taxon>Eukaryota</taxon>
        <taxon>Metazoa</taxon>
        <taxon>Chordata</taxon>
        <taxon>Craniata</taxon>
        <taxon>Vertebrata</taxon>
        <taxon>Euteleostomi</taxon>
        <taxon>Actinopterygii</taxon>
        <taxon>Neopterygii</taxon>
        <taxon>Teleostei</taxon>
        <taxon>Neoteleostei</taxon>
        <taxon>Acanthomorphata</taxon>
        <taxon>Ovalentaria</taxon>
        <taxon>Atherinomorphae</taxon>
        <taxon>Cyprinodontiformes</taxon>
        <taxon>Goodeidae</taxon>
        <taxon>Xenoophorus</taxon>
    </lineage>
</organism>
<protein>
    <submittedName>
        <fullName evidence="1">Uncharacterized protein</fullName>
    </submittedName>
</protein>